<feature type="signal peptide" evidence="1">
    <location>
        <begin position="1"/>
        <end position="29"/>
    </location>
</feature>
<dbReference type="AlphaFoldDB" id="A0A267DC19"/>
<evidence type="ECO:0000313" key="4">
    <source>
        <dbReference type="Proteomes" id="UP000215902"/>
    </source>
</evidence>
<evidence type="ECO:0000313" key="2">
    <source>
        <dbReference type="EMBL" id="PAA46830.1"/>
    </source>
</evidence>
<proteinExistence type="predicted"/>
<organism evidence="2 4">
    <name type="scientific">Macrostomum lignano</name>
    <dbReference type="NCBI Taxonomy" id="282301"/>
    <lineage>
        <taxon>Eukaryota</taxon>
        <taxon>Metazoa</taxon>
        <taxon>Spiralia</taxon>
        <taxon>Lophotrochozoa</taxon>
        <taxon>Platyhelminthes</taxon>
        <taxon>Rhabditophora</taxon>
        <taxon>Macrostomorpha</taxon>
        <taxon>Macrostomida</taxon>
        <taxon>Macrostomidae</taxon>
        <taxon>Macrostomum</taxon>
    </lineage>
</organism>
<dbReference type="Proteomes" id="UP000215902">
    <property type="component" value="Unassembled WGS sequence"/>
</dbReference>
<sequence length="96" mass="10553">MKPWTTAAVWGRAHLAIMLLFLAITCASGAASASEGGEDQEFDAEKRAYGSMPWGKRAYGSMPWGKRAYGSMPWGKRAYGSMPWGKRAYGSMPWGR</sequence>
<feature type="chain" id="PRO_5011915896" evidence="1">
    <location>
        <begin position="30"/>
        <end position="96"/>
    </location>
</feature>
<dbReference type="OrthoDB" id="6325636at2759"/>
<comment type="caution">
    <text evidence="2">The sequence shown here is derived from an EMBL/GenBank/DDBJ whole genome shotgun (WGS) entry which is preliminary data.</text>
</comment>
<keyword evidence="4" id="KW-1185">Reference proteome</keyword>
<dbReference type="EMBL" id="NIVC01004687">
    <property type="protein sequence ID" value="PAA46830.1"/>
    <property type="molecule type" value="Genomic_DNA"/>
</dbReference>
<evidence type="ECO:0000256" key="1">
    <source>
        <dbReference type="SAM" id="SignalP"/>
    </source>
</evidence>
<protein>
    <submittedName>
        <fullName evidence="2">Uncharacterized protein</fullName>
    </submittedName>
</protein>
<dbReference type="EMBL" id="NIVC01001276">
    <property type="protein sequence ID" value="PAA69966.1"/>
    <property type="molecule type" value="Genomic_DNA"/>
</dbReference>
<reference evidence="2 4" key="1">
    <citation type="submission" date="2017-06" db="EMBL/GenBank/DDBJ databases">
        <title>A platform for efficient transgenesis in Macrostomum lignano, a flatworm model organism for stem cell research.</title>
        <authorList>
            <person name="Berezikov E."/>
        </authorList>
    </citation>
    <scope>NUCLEOTIDE SEQUENCE [LARGE SCALE GENOMIC DNA]</scope>
    <source>
        <strain evidence="2">DV1</strain>
        <tissue evidence="2">Whole organism</tissue>
    </source>
</reference>
<evidence type="ECO:0000313" key="3">
    <source>
        <dbReference type="EMBL" id="PAA69966.1"/>
    </source>
</evidence>
<gene>
    <name evidence="3" type="ORF">BOX15_Mlig029361g1</name>
    <name evidence="2" type="ORF">BOX15_Mlig029361g2</name>
</gene>
<name>A0A267DC19_9PLAT</name>
<keyword evidence="1" id="KW-0732">Signal</keyword>
<accession>A0A267DC19</accession>